<gene>
    <name evidence="2" type="ORF">NSCI0253_LOCUS680</name>
</gene>
<feature type="signal peptide" evidence="1">
    <location>
        <begin position="1"/>
        <end position="24"/>
    </location>
</feature>
<feature type="chain" id="PRO_5031074506" description="Hexosyltransferase" evidence="1">
    <location>
        <begin position="25"/>
        <end position="343"/>
    </location>
</feature>
<accession>A0A7S0ZMH2</accession>
<dbReference type="AlphaFoldDB" id="A0A7S0ZMH2"/>
<evidence type="ECO:0008006" key="3">
    <source>
        <dbReference type="Google" id="ProtNLM"/>
    </source>
</evidence>
<sequence>MPLMWYAVCSALAWQGGALRRTSAAWLHQPGGCPEDNLQNEQLSSTDIFMRSHRGDLEWLDYSVPSITESMQCSVGVIRNVLLVVPEDDVSAFQEKLNVIWTAHDLPKSLLERWHLIPSKTKIIGSGSQEQMLDKMHADLYSDAAHFVYVDTDTVLMQHLARNQLFDDEGRPFLCVRSVANCEACEMSMQGHVKSMLGDGEMLDHDYTCLGQAYPRFLYQHLREIVEEKKGEQWRNFTTHALHPENGGGSPWSEDDGFTEFNAMGAAMWRDFHEKAHWIDTQVDAMNLMAQPLPMWSWEQDEATREQSKKRFECIRRFKQNRDGFDRNARLVKCNRIFRKDDK</sequence>
<reference evidence="2" key="1">
    <citation type="submission" date="2021-01" db="EMBL/GenBank/DDBJ databases">
        <authorList>
            <person name="Corre E."/>
            <person name="Pelletier E."/>
            <person name="Niang G."/>
            <person name="Scheremetjew M."/>
            <person name="Finn R."/>
            <person name="Kale V."/>
            <person name="Holt S."/>
            <person name="Cochrane G."/>
            <person name="Meng A."/>
            <person name="Brown T."/>
            <person name="Cohen L."/>
        </authorList>
    </citation>
    <scope>NUCLEOTIDE SEQUENCE</scope>
</reference>
<proteinExistence type="predicted"/>
<organism evidence="2">
    <name type="scientific">Noctiluca scintillans</name>
    <name type="common">Sea sparkle</name>
    <name type="synonym">Red tide dinoflagellate</name>
    <dbReference type="NCBI Taxonomy" id="2966"/>
    <lineage>
        <taxon>Eukaryota</taxon>
        <taxon>Sar</taxon>
        <taxon>Alveolata</taxon>
        <taxon>Dinophyceae</taxon>
        <taxon>Noctilucales</taxon>
        <taxon>Noctilucaceae</taxon>
        <taxon>Noctiluca</taxon>
    </lineage>
</organism>
<keyword evidence="1" id="KW-0732">Signal</keyword>
<name>A0A7S0ZMH2_NOCSC</name>
<evidence type="ECO:0000256" key="1">
    <source>
        <dbReference type="SAM" id="SignalP"/>
    </source>
</evidence>
<evidence type="ECO:0000313" key="2">
    <source>
        <dbReference type="EMBL" id="CAD8826334.1"/>
    </source>
</evidence>
<dbReference type="EMBL" id="HBFQ01001044">
    <property type="protein sequence ID" value="CAD8826334.1"/>
    <property type="molecule type" value="Transcribed_RNA"/>
</dbReference>
<protein>
    <recommendedName>
        <fullName evidence="3">Hexosyltransferase</fullName>
    </recommendedName>
</protein>